<gene>
    <name evidence="1" type="ORF">SNEC2469_LOCUS31478</name>
</gene>
<proteinExistence type="predicted"/>
<comment type="caution">
    <text evidence="1">The sequence shown here is derived from an EMBL/GenBank/DDBJ whole genome shotgun (WGS) entry which is preliminary data.</text>
</comment>
<dbReference type="Proteomes" id="UP000601435">
    <property type="component" value="Unassembled WGS sequence"/>
</dbReference>
<evidence type="ECO:0000313" key="1">
    <source>
        <dbReference type="EMBL" id="CAE7917701.1"/>
    </source>
</evidence>
<dbReference type="EMBL" id="CAJNJA010076408">
    <property type="protein sequence ID" value="CAE7917701.1"/>
    <property type="molecule type" value="Genomic_DNA"/>
</dbReference>
<accession>A0A813BQL6</accession>
<dbReference type="InterPro" id="IPR012677">
    <property type="entry name" value="Nucleotide-bd_a/b_plait_sf"/>
</dbReference>
<evidence type="ECO:0000313" key="2">
    <source>
        <dbReference type="Proteomes" id="UP000601435"/>
    </source>
</evidence>
<reference evidence="1" key="1">
    <citation type="submission" date="2021-02" db="EMBL/GenBank/DDBJ databases">
        <authorList>
            <person name="Dougan E. K."/>
            <person name="Rhodes N."/>
            <person name="Thang M."/>
            <person name="Chan C."/>
        </authorList>
    </citation>
    <scope>NUCLEOTIDE SEQUENCE</scope>
</reference>
<protein>
    <recommendedName>
        <fullName evidence="3">RRM domain-containing protein</fullName>
    </recommendedName>
</protein>
<dbReference type="GO" id="GO:0003676">
    <property type="term" value="F:nucleic acid binding"/>
    <property type="evidence" value="ECO:0007669"/>
    <property type="project" value="InterPro"/>
</dbReference>
<dbReference type="Gene3D" id="3.30.70.330">
    <property type="match status" value="1"/>
</dbReference>
<dbReference type="SUPFAM" id="SSF54928">
    <property type="entry name" value="RNA-binding domain, RBD"/>
    <property type="match status" value="1"/>
</dbReference>
<dbReference type="AlphaFoldDB" id="A0A813BQL6"/>
<keyword evidence="2" id="KW-1185">Reference proteome</keyword>
<dbReference type="OrthoDB" id="442883at2759"/>
<sequence>MTEMCANFGPVFFVKLHRERNPDVNGENPFNGTVQVEFESEEAAVAIVAMEHHLMWKDQKIQASEPHFWKGFLLDFGALNSELSFAPKGRLAMRRV</sequence>
<name>A0A813BQL6_9DINO</name>
<organism evidence="1 2">
    <name type="scientific">Symbiodinium necroappetens</name>
    <dbReference type="NCBI Taxonomy" id="1628268"/>
    <lineage>
        <taxon>Eukaryota</taxon>
        <taxon>Sar</taxon>
        <taxon>Alveolata</taxon>
        <taxon>Dinophyceae</taxon>
        <taxon>Suessiales</taxon>
        <taxon>Symbiodiniaceae</taxon>
        <taxon>Symbiodinium</taxon>
    </lineage>
</organism>
<dbReference type="InterPro" id="IPR035979">
    <property type="entry name" value="RBD_domain_sf"/>
</dbReference>
<evidence type="ECO:0008006" key="3">
    <source>
        <dbReference type="Google" id="ProtNLM"/>
    </source>
</evidence>